<evidence type="ECO:0000313" key="2">
    <source>
        <dbReference type="EMBL" id="RKJ89221.1"/>
    </source>
</evidence>
<protein>
    <submittedName>
        <fullName evidence="2">Inovirus Gp2 family protein</fullName>
    </submittedName>
</protein>
<name>A0A3A9ILS3_AERVE</name>
<dbReference type="Proteomes" id="UP000281725">
    <property type="component" value="Unassembled WGS sequence"/>
</dbReference>
<reference evidence="2 3" key="1">
    <citation type="submission" date="2018-09" db="EMBL/GenBank/DDBJ databases">
        <title>Genome sequencing of Aeromonas veronii MS-17-88.</title>
        <authorList>
            <person name="Tekedar H.C."/>
            <person name="Arick M.A."/>
            <person name="Hsu C.-Y."/>
            <person name="Thrash A."/>
            <person name="Karsi A."/>
            <person name="Lawrence M.L."/>
            <person name="Abdelhamed H."/>
        </authorList>
    </citation>
    <scope>NUCLEOTIDE SEQUENCE [LARGE SCALE GENOMIC DNA]</scope>
    <source>
        <strain evidence="2 3">MS 17-88</strain>
    </source>
</reference>
<proteinExistence type="predicted"/>
<feature type="compositionally biased region" description="Basic residues" evidence="1">
    <location>
        <begin position="450"/>
        <end position="472"/>
    </location>
</feature>
<dbReference type="EMBL" id="RAWX01000002">
    <property type="protein sequence ID" value="RKJ89221.1"/>
    <property type="molecule type" value="Genomic_DNA"/>
</dbReference>
<accession>A0A3A9ILS3</accession>
<evidence type="ECO:0000313" key="3">
    <source>
        <dbReference type="Proteomes" id="UP000281725"/>
    </source>
</evidence>
<evidence type="ECO:0000256" key="1">
    <source>
        <dbReference type="SAM" id="MobiDB-lite"/>
    </source>
</evidence>
<dbReference type="RefSeq" id="WP_120414816.1">
    <property type="nucleotide sequence ID" value="NZ_RAWX01000002.1"/>
</dbReference>
<feature type="region of interest" description="Disordered" evidence="1">
    <location>
        <begin position="450"/>
        <end position="480"/>
    </location>
</feature>
<comment type="caution">
    <text evidence="2">The sequence shown here is derived from an EMBL/GenBank/DDBJ whole genome shotgun (WGS) entry which is preliminary data.</text>
</comment>
<dbReference type="AlphaFoldDB" id="A0A3A9ILS3"/>
<sequence length="480" mass="56346">MTDEIDVIAKEERRKVDKGETEEIIKKFSIYEYSDSLLKAAQRNRTYAHIAATISRGLMLKTSEIDDYRLHFIKSFGVNRRHYLKRSRIVSGDADFFERIFMLLRYIGTIRKYSYYHLPMIGRRIFEISNLEDEQSVSKAFELIKDRMVSQKDLLPVYSAAQKKEIRKILRKLILSNINAFISDEDFGRRFNVHPAVPYFIKAIKFHRLSIDGDIDFNEYYSDDVIGGLVSFLNVVFDSDSYKESVRVRVFNVEQNIKSIFGYVKEKEEGKARYVVRFSLGFKQKIENMYAKDDDIHIESSNVATQPETKGLDKEPLKIASQTEGFKDKLEELVEGRRKLFINCSRNRLFRHVDGYIWKLDYCSIRGYYMHVFLFLGRGWEHKLDIRETMGQLWKSTIIKDGKGDVFAYPGDRYEFNLMDGDNSCHALYEELEALFRQDILAHVDTTRSNGKKARSFGKGSQHKPVRNRSKYKFSQQPKD</sequence>
<gene>
    <name evidence="2" type="ORF">D6R50_08025</name>
</gene>
<organism evidence="2 3">
    <name type="scientific">Aeromonas veronii</name>
    <dbReference type="NCBI Taxonomy" id="654"/>
    <lineage>
        <taxon>Bacteria</taxon>
        <taxon>Pseudomonadati</taxon>
        <taxon>Pseudomonadota</taxon>
        <taxon>Gammaproteobacteria</taxon>
        <taxon>Aeromonadales</taxon>
        <taxon>Aeromonadaceae</taxon>
        <taxon>Aeromonas</taxon>
    </lineage>
</organism>